<organism evidence="11 12">
    <name type="scientific">Chelatococcus composti</name>
    <dbReference type="NCBI Taxonomy" id="1743235"/>
    <lineage>
        <taxon>Bacteria</taxon>
        <taxon>Pseudomonadati</taxon>
        <taxon>Pseudomonadota</taxon>
        <taxon>Alphaproteobacteria</taxon>
        <taxon>Hyphomicrobiales</taxon>
        <taxon>Chelatococcaceae</taxon>
        <taxon>Chelatococcus</taxon>
    </lineage>
</organism>
<dbReference type="SUPFAM" id="SSF82689">
    <property type="entry name" value="Mechanosensitive channel protein MscS (YggB), C-terminal domain"/>
    <property type="match status" value="1"/>
</dbReference>
<feature type="domain" description="Mechanosensitive ion channel transmembrane helices 2/3" evidence="10">
    <location>
        <begin position="481"/>
        <end position="518"/>
    </location>
</feature>
<feature type="transmembrane region" description="Helical" evidence="8">
    <location>
        <begin position="413"/>
        <end position="434"/>
    </location>
</feature>
<dbReference type="InterPro" id="IPR011066">
    <property type="entry name" value="MscS_channel_C_sf"/>
</dbReference>
<dbReference type="EMBL" id="JACHEH010000003">
    <property type="protein sequence ID" value="MBB6167912.1"/>
    <property type="molecule type" value="Genomic_DNA"/>
</dbReference>
<feature type="transmembrane region" description="Helical" evidence="8">
    <location>
        <begin position="499"/>
        <end position="521"/>
    </location>
</feature>
<evidence type="ECO:0000313" key="11">
    <source>
        <dbReference type="EMBL" id="MBB6167912.1"/>
    </source>
</evidence>
<evidence type="ECO:0000313" key="12">
    <source>
        <dbReference type="Proteomes" id="UP000588017"/>
    </source>
</evidence>
<dbReference type="InterPro" id="IPR011014">
    <property type="entry name" value="MscS_channel_TM-2"/>
</dbReference>
<feature type="transmembrane region" description="Helical" evidence="8">
    <location>
        <begin position="120"/>
        <end position="142"/>
    </location>
</feature>
<feature type="transmembrane region" description="Helical" evidence="8">
    <location>
        <begin position="255"/>
        <end position="276"/>
    </location>
</feature>
<keyword evidence="12" id="KW-1185">Reference proteome</keyword>
<dbReference type="Gene3D" id="1.10.287.1260">
    <property type="match status" value="1"/>
</dbReference>
<feature type="transmembrane region" description="Helical" evidence="8">
    <location>
        <begin position="226"/>
        <end position="248"/>
    </location>
</feature>
<keyword evidence="3" id="KW-1003">Cell membrane</keyword>
<feature type="transmembrane region" description="Helical" evidence="8">
    <location>
        <begin position="282"/>
        <end position="303"/>
    </location>
</feature>
<evidence type="ECO:0000259" key="9">
    <source>
        <dbReference type="Pfam" id="PF00924"/>
    </source>
</evidence>
<feature type="transmembrane region" description="Helical" evidence="8">
    <location>
        <begin position="148"/>
        <end position="172"/>
    </location>
</feature>
<feature type="transmembrane region" description="Helical" evidence="8">
    <location>
        <begin position="192"/>
        <end position="214"/>
    </location>
</feature>
<dbReference type="InterPro" id="IPR010920">
    <property type="entry name" value="LSM_dom_sf"/>
</dbReference>
<feature type="transmembrane region" description="Helical" evidence="8">
    <location>
        <begin position="471"/>
        <end position="493"/>
    </location>
</feature>
<feature type="transmembrane region" description="Helical" evidence="8">
    <location>
        <begin position="76"/>
        <end position="94"/>
    </location>
</feature>
<feature type="domain" description="Mechanosensitive ion channel MscS" evidence="9">
    <location>
        <begin position="520"/>
        <end position="584"/>
    </location>
</feature>
<dbReference type="Gene3D" id="2.30.30.60">
    <property type="match status" value="1"/>
</dbReference>
<dbReference type="SUPFAM" id="SSF50182">
    <property type="entry name" value="Sm-like ribonucleoproteins"/>
    <property type="match status" value="1"/>
</dbReference>
<comment type="subcellular location">
    <subcellularLocation>
        <location evidence="1">Cell membrane</location>
        <topology evidence="1">Multi-pass membrane protein</topology>
    </subcellularLocation>
</comment>
<gene>
    <name evidence="11" type="ORF">HNQ73_001535</name>
</gene>
<comment type="caution">
    <text evidence="11">The sequence shown here is derived from an EMBL/GenBank/DDBJ whole genome shotgun (WGS) entry which is preliminary data.</text>
</comment>
<evidence type="ECO:0000256" key="3">
    <source>
        <dbReference type="ARBA" id="ARBA00022475"/>
    </source>
</evidence>
<dbReference type="Gene3D" id="3.30.70.100">
    <property type="match status" value="1"/>
</dbReference>
<evidence type="ECO:0000256" key="8">
    <source>
        <dbReference type="SAM" id="Phobius"/>
    </source>
</evidence>
<evidence type="ECO:0000256" key="4">
    <source>
        <dbReference type="ARBA" id="ARBA00022692"/>
    </source>
</evidence>
<sequence>MRTAAALGSSLATGIVAEAQASPLTGGTEGFIDTLAGHIGSAARALWDVLMAAPQIPSAFADAWQAMEGSGNGGPLLALAFLLGAVALLAPTLVRTMGGGALAQAQDSGRLWLKRAARRLVVDVIGLIAMVAAAALLARFFLRGDTPVHALAVAIVGAMVRWRLAMMLPLILLRPGESGLRLVAIGDERVRAVLAGAGATLAILIAFYTLMPVFVRAGIAQLPAQALGVIVGTIAAGAAGATLARFFTHAAAPRAVVAAADIVIALVWLAWIYGIVTLDFDLYHAAVFSALLILAVATLDGFLAKAIACCRQQEAPPATGTSHPAAPVPPPAEAGAAEAGRAQATASEAGTEAGPAETAAAETAAPDHGSPRLLQILVTARRIVLAVTVTALMTFFVRLWAVEVFGLFTDEQWHAWREALLTAVIILVVGYILFELLRGWARVRFGHGPTTLQGDHDAAGLPRPAGRLASVLPLLEGFAGVLIVATAVLVALSHVGVNIGPILAGAGIFGLAFSFGSQALVRDIVSGIFFLADDAFRVGEYIQAGSHKGMVERISMRSLRIRHQNGQFHTIPYGQLGAVTNFSRDWATVKFNLRLARDVDVEQARKIAKKVGQELLSHEEYGRDFIGQLKMQGVADVQENALVCRFKFTVKPGRQALIQREAVKRLFKAFTENGVRFSSNAVVVQGGDSPASAAAAAELSRQMVEERAREPG</sequence>
<feature type="compositionally biased region" description="Low complexity" evidence="7">
    <location>
        <begin position="333"/>
        <end position="366"/>
    </location>
</feature>
<name>A0A841K8Y9_9HYPH</name>
<dbReference type="PANTHER" id="PTHR30460">
    <property type="entry name" value="MODERATE CONDUCTANCE MECHANOSENSITIVE CHANNEL YBIO"/>
    <property type="match status" value="1"/>
</dbReference>
<comment type="similarity">
    <text evidence="2">Belongs to the MscS (TC 1.A.23) family.</text>
</comment>
<dbReference type="Proteomes" id="UP000588017">
    <property type="component" value="Unassembled WGS sequence"/>
</dbReference>
<evidence type="ECO:0000256" key="6">
    <source>
        <dbReference type="ARBA" id="ARBA00023136"/>
    </source>
</evidence>
<dbReference type="RefSeq" id="WP_183333874.1">
    <property type="nucleotide sequence ID" value="NZ_BMHX01000003.1"/>
</dbReference>
<evidence type="ECO:0000256" key="7">
    <source>
        <dbReference type="SAM" id="MobiDB-lite"/>
    </source>
</evidence>
<evidence type="ECO:0000256" key="1">
    <source>
        <dbReference type="ARBA" id="ARBA00004651"/>
    </source>
</evidence>
<proteinExistence type="inferred from homology"/>
<dbReference type="InterPro" id="IPR045276">
    <property type="entry name" value="YbiO_bact"/>
</dbReference>
<feature type="region of interest" description="Disordered" evidence="7">
    <location>
        <begin position="318"/>
        <end position="366"/>
    </location>
</feature>
<dbReference type="InterPro" id="IPR006685">
    <property type="entry name" value="MscS_channel_2nd"/>
</dbReference>
<keyword evidence="6 8" id="KW-0472">Membrane</keyword>
<dbReference type="Pfam" id="PF00924">
    <property type="entry name" value="MS_channel_2nd"/>
    <property type="match status" value="1"/>
</dbReference>
<dbReference type="GO" id="GO:0008381">
    <property type="term" value="F:mechanosensitive monoatomic ion channel activity"/>
    <property type="evidence" value="ECO:0007669"/>
    <property type="project" value="InterPro"/>
</dbReference>
<dbReference type="PANTHER" id="PTHR30460:SF0">
    <property type="entry name" value="MODERATE CONDUCTANCE MECHANOSENSITIVE CHANNEL YBIO"/>
    <property type="match status" value="1"/>
</dbReference>
<dbReference type="InterPro" id="IPR049142">
    <property type="entry name" value="MS_channel_1st"/>
</dbReference>
<keyword evidence="5 8" id="KW-1133">Transmembrane helix</keyword>
<accession>A0A841K8Y9</accession>
<dbReference type="GO" id="GO:0005886">
    <property type="term" value="C:plasma membrane"/>
    <property type="evidence" value="ECO:0007669"/>
    <property type="project" value="UniProtKB-SubCell"/>
</dbReference>
<reference evidence="11 12" key="1">
    <citation type="submission" date="2020-08" db="EMBL/GenBank/DDBJ databases">
        <title>Genomic Encyclopedia of Type Strains, Phase IV (KMG-IV): sequencing the most valuable type-strain genomes for metagenomic binning, comparative biology and taxonomic classification.</title>
        <authorList>
            <person name="Goeker M."/>
        </authorList>
    </citation>
    <scope>NUCLEOTIDE SEQUENCE [LARGE SCALE GENOMIC DNA]</scope>
    <source>
        <strain evidence="11 12">DSM 101465</strain>
    </source>
</reference>
<protein>
    <submittedName>
        <fullName evidence="11">Small-conductance mechanosensitive channel</fullName>
    </submittedName>
</protein>
<feature type="transmembrane region" description="Helical" evidence="8">
    <location>
        <begin position="383"/>
        <end position="401"/>
    </location>
</feature>
<dbReference type="Pfam" id="PF21088">
    <property type="entry name" value="MS_channel_1st"/>
    <property type="match status" value="1"/>
</dbReference>
<dbReference type="InterPro" id="IPR023408">
    <property type="entry name" value="MscS_beta-dom_sf"/>
</dbReference>
<keyword evidence="4 8" id="KW-0812">Transmembrane</keyword>
<dbReference type="SUPFAM" id="SSF82861">
    <property type="entry name" value="Mechanosensitive channel protein MscS (YggB), transmembrane region"/>
    <property type="match status" value="1"/>
</dbReference>
<evidence type="ECO:0000259" key="10">
    <source>
        <dbReference type="Pfam" id="PF21088"/>
    </source>
</evidence>
<dbReference type="AlphaFoldDB" id="A0A841K8Y9"/>
<evidence type="ECO:0000256" key="2">
    <source>
        <dbReference type="ARBA" id="ARBA00008017"/>
    </source>
</evidence>
<evidence type="ECO:0000256" key="5">
    <source>
        <dbReference type="ARBA" id="ARBA00022989"/>
    </source>
</evidence>